<comment type="caution">
    <text evidence="3">The sequence shown here is derived from an EMBL/GenBank/DDBJ whole genome shotgun (WGS) entry which is preliminary data.</text>
</comment>
<reference evidence="3" key="2">
    <citation type="submission" date="2020-09" db="EMBL/GenBank/DDBJ databases">
        <authorList>
            <person name="Sun Q."/>
            <person name="Kim S."/>
        </authorList>
    </citation>
    <scope>NUCLEOTIDE SEQUENCE</scope>
    <source>
        <strain evidence="3">KCTC 12719</strain>
    </source>
</reference>
<dbReference type="RefSeq" id="WP_189603654.1">
    <property type="nucleotide sequence ID" value="NZ_BMXB01000002.1"/>
</dbReference>
<evidence type="ECO:0000259" key="2">
    <source>
        <dbReference type="Pfam" id="PF19780"/>
    </source>
</evidence>
<dbReference type="InterPro" id="IPR046232">
    <property type="entry name" value="DUF6265"/>
</dbReference>
<feature type="chain" id="PRO_5036873682" description="DUF6265 domain-containing protein" evidence="1">
    <location>
        <begin position="21"/>
        <end position="161"/>
    </location>
</feature>
<proteinExistence type="predicted"/>
<keyword evidence="1" id="KW-0732">Signal</keyword>
<dbReference type="PROSITE" id="PS51257">
    <property type="entry name" value="PROKAR_LIPOPROTEIN"/>
    <property type="match status" value="1"/>
</dbReference>
<accession>A0A918SB86</accession>
<protein>
    <recommendedName>
        <fullName evidence="2">DUF6265 domain-containing protein</fullName>
    </recommendedName>
</protein>
<evidence type="ECO:0000313" key="3">
    <source>
        <dbReference type="EMBL" id="GHA30873.1"/>
    </source>
</evidence>
<name>A0A918SB86_9FLAO</name>
<evidence type="ECO:0000256" key="1">
    <source>
        <dbReference type="SAM" id="SignalP"/>
    </source>
</evidence>
<organism evidence="3 4">
    <name type="scientific">Salinimicrobium marinum</name>
    <dbReference type="NCBI Taxonomy" id="680283"/>
    <lineage>
        <taxon>Bacteria</taxon>
        <taxon>Pseudomonadati</taxon>
        <taxon>Bacteroidota</taxon>
        <taxon>Flavobacteriia</taxon>
        <taxon>Flavobacteriales</taxon>
        <taxon>Flavobacteriaceae</taxon>
        <taxon>Salinimicrobium</taxon>
    </lineage>
</organism>
<gene>
    <name evidence="3" type="ORF">GCM10007103_10510</name>
</gene>
<feature type="domain" description="DUF6265" evidence="2">
    <location>
        <begin position="34"/>
        <end position="141"/>
    </location>
</feature>
<keyword evidence="4" id="KW-1185">Reference proteome</keyword>
<evidence type="ECO:0000313" key="4">
    <source>
        <dbReference type="Proteomes" id="UP000610456"/>
    </source>
</evidence>
<dbReference type="EMBL" id="BMXB01000002">
    <property type="protein sequence ID" value="GHA30873.1"/>
    <property type="molecule type" value="Genomic_DNA"/>
</dbReference>
<feature type="signal peptide" evidence="1">
    <location>
        <begin position="1"/>
        <end position="20"/>
    </location>
</feature>
<sequence length="161" mass="18977">MKKLILIILPLLIFSCKNPAASLVVTEAEATNFDWLLGNWRRTNEQEDRETFESWSKKNKTEYHGFGYTLQNNDTIWKETINLVELNGIWRFEVAGKGETKPTVFKLTKFGKEEFICENPENEFPKLIQYYKEADNLKAMITDEEMKISFNFKKIHSLKKK</sequence>
<reference evidence="3" key="1">
    <citation type="journal article" date="2014" name="Int. J. Syst. Evol. Microbiol.">
        <title>Complete genome sequence of Corynebacterium casei LMG S-19264T (=DSM 44701T), isolated from a smear-ripened cheese.</title>
        <authorList>
            <consortium name="US DOE Joint Genome Institute (JGI-PGF)"/>
            <person name="Walter F."/>
            <person name="Albersmeier A."/>
            <person name="Kalinowski J."/>
            <person name="Ruckert C."/>
        </authorList>
    </citation>
    <scope>NUCLEOTIDE SEQUENCE</scope>
    <source>
        <strain evidence="3">KCTC 12719</strain>
    </source>
</reference>
<dbReference type="AlphaFoldDB" id="A0A918SB86"/>
<dbReference type="Proteomes" id="UP000610456">
    <property type="component" value="Unassembled WGS sequence"/>
</dbReference>
<dbReference type="Pfam" id="PF19780">
    <property type="entry name" value="DUF6265"/>
    <property type="match status" value="1"/>
</dbReference>